<dbReference type="STRING" id="1288385.ERS137968_00212"/>
<proteinExistence type="predicted"/>
<accession>A0A0T9RFG2</accession>
<evidence type="ECO:0000313" key="2">
    <source>
        <dbReference type="Proteomes" id="UP000045840"/>
    </source>
</evidence>
<organism evidence="1 2">
    <name type="scientific">Yersinia pekkanenii</name>
    <dbReference type="NCBI Taxonomy" id="1288385"/>
    <lineage>
        <taxon>Bacteria</taxon>
        <taxon>Pseudomonadati</taxon>
        <taxon>Pseudomonadota</taxon>
        <taxon>Gammaproteobacteria</taxon>
        <taxon>Enterobacterales</taxon>
        <taxon>Yersiniaceae</taxon>
        <taxon>Yersinia</taxon>
    </lineage>
</organism>
<dbReference type="AlphaFoldDB" id="A0A0T9RFG2"/>
<name>A0A0T9RFG2_9GAMM</name>
<protein>
    <recommendedName>
        <fullName evidence="3">Transposase</fullName>
    </recommendedName>
</protein>
<dbReference type="Proteomes" id="UP000045840">
    <property type="component" value="Unassembled WGS sequence"/>
</dbReference>
<gene>
    <name evidence="1" type="ORF">ERS008529_04470</name>
</gene>
<evidence type="ECO:0008006" key="3">
    <source>
        <dbReference type="Google" id="ProtNLM"/>
    </source>
</evidence>
<sequence>MVRYYGFLANRKRAELLPKIYTALGIKMKKKPQKLGVASLMKQFTNVDPYQCVLCGSRMVFNSAEAGIRAEELLARRQLEFQTERWLRQAA</sequence>
<reference evidence="2" key="1">
    <citation type="submission" date="2015-03" db="EMBL/GenBank/DDBJ databases">
        <authorList>
            <consortium name="Pathogen Informatics"/>
        </authorList>
    </citation>
    <scope>NUCLEOTIDE SEQUENCE [LARGE SCALE GENOMIC DNA]</scope>
    <source>
        <strain evidence="2">A125KOH2</strain>
    </source>
</reference>
<evidence type="ECO:0000313" key="1">
    <source>
        <dbReference type="EMBL" id="CNI60079.1"/>
    </source>
</evidence>
<dbReference type="EMBL" id="CQAZ01000074">
    <property type="protein sequence ID" value="CNI60079.1"/>
    <property type="molecule type" value="Genomic_DNA"/>
</dbReference>